<evidence type="ECO:0000313" key="1">
    <source>
        <dbReference type="EMBL" id="CAG8445308.1"/>
    </source>
</evidence>
<protein>
    <submittedName>
        <fullName evidence="1">10332_t:CDS:1</fullName>
    </submittedName>
</protein>
<dbReference type="Proteomes" id="UP000789525">
    <property type="component" value="Unassembled WGS sequence"/>
</dbReference>
<dbReference type="EMBL" id="CAJVPT010000489">
    <property type="protein sequence ID" value="CAG8445308.1"/>
    <property type="molecule type" value="Genomic_DNA"/>
</dbReference>
<gene>
    <name evidence="1" type="ORF">ACOLOM_LOCUS477</name>
</gene>
<name>A0ACA9K0R6_9GLOM</name>
<reference evidence="1" key="1">
    <citation type="submission" date="2021-06" db="EMBL/GenBank/DDBJ databases">
        <authorList>
            <person name="Kallberg Y."/>
            <person name="Tangrot J."/>
            <person name="Rosling A."/>
        </authorList>
    </citation>
    <scope>NUCLEOTIDE SEQUENCE</scope>
    <source>
        <strain evidence="1">CL356</strain>
    </source>
</reference>
<sequence>MDFFSEKEKVTECINKNRRKGSHVAKRLHDRGDYVRIIDIQPISAELESYFTEYIFGDLRDLNVCRNAIRDIQWVFHFAANGADSFATYIANHMMTVNITQAAIERGVERFFYASSDHVSIVDNNGSDLKRKDSEEHKDHPRNLYYCEKLNGETFLTELVKIYSPNGEKYPMQIRIGRLCDIFGEGNDWIGGRKYFPASLIREAIHSVEEGNYEIESDYSEPLNIEPVETLTIKELAEIAFETARFHRSDIRMNVNEKRLACMERTSTWVQDEIKKEYERHKKYSTKSAFIRELRKNERKMLEEIKFGILLPITSRGLKNPEDCLSHLRNFARSLHDTTQADTARMNGNRFTIKVFVGVDVNDDLFHPIKNNIAEQILKEHGVMDIETREFDLPPGWVCKIWNDLAMDAYGQQCDYIVLFGDDIVLESTNWMSKIHGGFMKVSNEKKVPRGFGCIAFTEATFPGFPTFPVMSRLHVDMFHGRPFPEILTNQDADIFLFQLYRRWGCSVMLNNVKLRNLIGGSKKGRYERVFHDWSYSVLDDAVLKVEEWMRENLKNPIPRLVTLDVVVPSYRVNMQYLEPIINLKKPDTISTMTIIIVDNPTSPRIVNLKSYEYNAFFRFRQNKDNIGVSESRNRGIAESSADYILFLDDDVLPDDDILIEAEKVIRKFPSACGFVCYVNFPDPEKSIFKNAVEMSDLMYFWKIAKEVDEDVPWGVGANLIVRRYKDDIKFDSSFPKSGGGEDVDYCIRKKQFFAKNVPNGEGFHGAPMVRVTHLWWNNGKRSYFRIANWAYGDGLLIKKYPEYAYRDSVPNSVELMMLLLLILILILPVTLIFNDRTWNTVTLVIFISIPLVIAANMLVDIDRHVRREPERHVPKLRGNRRVLAAAESSIIRMISEGGRLFGQIKRKEW</sequence>
<proteinExistence type="predicted"/>
<accession>A0ACA9K0R6</accession>
<organism evidence="1 2">
    <name type="scientific">Acaulospora colombiana</name>
    <dbReference type="NCBI Taxonomy" id="27376"/>
    <lineage>
        <taxon>Eukaryota</taxon>
        <taxon>Fungi</taxon>
        <taxon>Fungi incertae sedis</taxon>
        <taxon>Mucoromycota</taxon>
        <taxon>Glomeromycotina</taxon>
        <taxon>Glomeromycetes</taxon>
        <taxon>Diversisporales</taxon>
        <taxon>Acaulosporaceae</taxon>
        <taxon>Acaulospora</taxon>
    </lineage>
</organism>
<feature type="non-terminal residue" evidence="1">
    <location>
        <position position="910"/>
    </location>
</feature>
<comment type="caution">
    <text evidence="1">The sequence shown here is derived from an EMBL/GenBank/DDBJ whole genome shotgun (WGS) entry which is preliminary data.</text>
</comment>
<evidence type="ECO:0000313" key="2">
    <source>
        <dbReference type="Proteomes" id="UP000789525"/>
    </source>
</evidence>
<keyword evidence="2" id="KW-1185">Reference proteome</keyword>